<feature type="region of interest" description="Disordered" evidence="2">
    <location>
        <begin position="241"/>
        <end position="317"/>
    </location>
</feature>
<organism evidence="4 5">
    <name type="scientific">Staphylotrichum longicolle</name>
    <dbReference type="NCBI Taxonomy" id="669026"/>
    <lineage>
        <taxon>Eukaryota</taxon>
        <taxon>Fungi</taxon>
        <taxon>Dikarya</taxon>
        <taxon>Ascomycota</taxon>
        <taxon>Pezizomycotina</taxon>
        <taxon>Sordariomycetes</taxon>
        <taxon>Sordariomycetidae</taxon>
        <taxon>Sordariales</taxon>
        <taxon>Chaetomiaceae</taxon>
        <taxon>Staphylotrichum</taxon>
    </lineage>
</organism>
<dbReference type="Proteomes" id="UP001197093">
    <property type="component" value="Unassembled WGS sequence"/>
</dbReference>
<feature type="compositionally biased region" description="Basic and acidic residues" evidence="2">
    <location>
        <begin position="361"/>
        <end position="373"/>
    </location>
</feature>
<protein>
    <recommendedName>
        <fullName evidence="3">CID domain-containing protein</fullName>
    </recommendedName>
</protein>
<feature type="compositionally biased region" description="Polar residues" evidence="2">
    <location>
        <begin position="244"/>
        <end position="253"/>
    </location>
</feature>
<dbReference type="EMBL" id="JAHCVI010000002">
    <property type="protein sequence ID" value="KAG7289482.1"/>
    <property type="molecule type" value="Genomic_DNA"/>
</dbReference>
<dbReference type="PANTHER" id="PTHR12460">
    <property type="entry name" value="CYCLIN-DEPENDENT KINASE INHIBITOR-RELATED PROTEIN"/>
    <property type="match status" value="1"/>
</dbReference>
<feature type="compositionally biased region" description="Polar residues" evidence="2">
    <location>
        <begin position="283"/>
        <end position="298"/>
    </location>
</feature>
<dbReference type="Gene3D" id="1.25.40.90">
    <property type="match status" value="1"/>
</dbReference>
<name>A0AAD4EXS6_9PEZI</name>
<dbReference type="SMART" id="SM00582">
    <property type="entry name" value="RPR"/>
    <property type="match status" value="1"/>
</dbReference>
<evidence type="ECO:0000313" key="5">
    <source>
        <dbReference type="Proteomes" id="UP001197093"/>
    </source>
</evidence>
<keyword evidence="1" id="KW-0175">Coiled coil</keyword>
<dbReference type="SUPFAM" id="SSF48464">
    <property type="entry name" value="ENTH/VHS domain"/>
    <property type="match status" value="1"/>
</dbReference>
<comment type="caution">
    <text evidence="4">The sequence shown here is derived from an EMBL/GenBank/DDBJ whole genome shotgun (WGS) entry which is preliminary data.</text>
</comment>
<dbReference type="AlphaFoldDB" id="A0AAD4EXS6"/>
<feature type="coiled-coil region" evidence="1">
    <location>
        <begin position="190"/>
        <end position="228"/>
    </location>
</feature>
<evidence type="ECO:0000256" key="1">
    <source>
        <dbReference type="SAM" id="Coils"/>
    </source>
</evidence>
<dbReference type="InterPro" id="IPR006569">
    <property type="entry name" value="CID_dom"/>
</dbReference>
<dbReference type="InterPro" id="IPR008942">
    <property type="entry name" value="ENTH_VHS"/>
</dbReference>
<evidence type="ECO:0000259" key="3">
    <source>
        <dbReference type="PROSITE" id="PS51391"/>
    </source>
</evidence>
<gene>
    <name evidence="4" type="ORF">NEMBOFW57_005853</name>
</gene>
<accession>A0AAD4EXS6</accession>
<proteinExistence type="predicted"/>
<sequence length="373" mass="40280">MAYTDDAVLSKLSALNESHESIATTAQWIMFHRSKRLNMIYLANEVTQQSKARHKEDFLNAFSPFIADAASVTYKGAPADVQAKLRRVVDVWRERSIFDKEVLQDLENRLAGPSISIPPELTALVAPQQAIAKALQPMKNSLSTANADYEKSADPASTNAALPVQAARLSGLLKTLANAEGAVTQCIRARKDLIKELEKLLATNREALDADENQMMQLSGRRTEVEQKRQAVEMAIIGGLSATGEDQSPSGHASGSPVPEPDRPQVEALTPPHVQDHVDDFYGNSSTGPEAQNGQPQSVPFHGAPASANAQSAFPSSAPDLEMLSNLASQYQAVPLNGTKKRKIEASEEFPDLGGDDGIDADVKEMLRKDSQG</sequence>
<keyword evidence="5" id="KW-1185">Reference proteome</keyword>
<dbReference type="Pfam" id="PF04818">
    <property type="entry name" value="CID"/>
    <property type="match status" value="1"/>
</dbReference>
<reference evidence="4" key="1">
    <citation type="submission" date="2023-02" db="EMBL/GenBank/DDBJ databases">
        <authorList>
            <person name="Palmer J.M."/>
        </authorList>
    </citation>
    <scope>NUCLEOTIDE SEQUENCE</scope>
    <source>
        <strain evidence="4">FW57</strain>
    </source>
</reference>
<feature type="compositionally biased region" description="Acidic residues" evidence="2">
    <location>
        <begin position="347"/>
        <end position="360"/>
    </location>
</feature>
<dbReference type="PROSITE" id="PS51391">
    <property type="entry name" value="CID"/>
    <property type="match status" value="1"/>
</dbReference>
<dbReference type="PANTHER" id="PTHR12460:SF0">
    <property type="entry name" value="CID DOMAIN-CONTAINING PROTEIN-RELATED"/>
    <property type="match status" value="1"/>
</dbReference>
<evidence type="ECO:0000256" key="2">
    <source>
        <dbReference type="SAM" id="MobiDB-lite"/>
    </source>
</evidence>
<evidence type="ECO:0000313" key="4">
    <source>
        <dbReference type="EMBL" id="KAG7289482.1"/>
    </source>
</evidence>
<dbReference type="GO" id="GO:0031124">
    <property type="term" value="P:mRNA 3'-end processing"/>
    <property type="evidence" value="ECO:0007669"/>
    <property type="project" value="TreeGrafter"/>
</dbReference>
<dbReference type="GO" id="GO:0000993">
    <property type="term" value="F:RNA polymerase II complex binding"/>
    <property type="evidence" value="ECO:0007669"/>
    <property type="project" value="TreeGrafter"/>
</dbReference>
<feature type="domain" description="CID" evidence="3">
    <location>
        <begin position="1"/>
        <end position="114"/>
    </location>
</feature>
<feature type="region of interest" description="Disordered" evidence="2">
    <location>
        <begin position="345"/>
        <end position="373"/>
    </location>
</feature>